<sequence>MSDSSELYNIEKFNKLRGSSITRINNAINSSRSILESARKCSNNTPNSYKILSVIPGAVEAPKRDLNVTDDLRVVISKKYSSKLDSILDEKGEKNKEIEIKSGINGIIEDWNILESGNNNAGINGSNNVNENNNNKNLDSTQFKDFVTEAKAAEFVIRFLDRMQSKKFEMNYENVSLHVKGETQLEKQLSAYPSFVSAISHASSGLSGLKRDLLYDQVGNRGGSDSVIDGSSCSTVIGNYRSKQIFDRNPLLQLSLELESDTTKERAQAWTSKYFPSIGTKLNYETMDEEKALGIYEKDKYNKDAILFRQFKLQPSAGIKGIRYSNNLTGETVTTLGINSIKDDISVSDDCASTNNLRSKRNQTVNGLQLAFDVNKIPLKFPWLLEQLPTSQLFKSQVLLLNENLSANNDNAKEEKVKKSFYQKAKVLATSSSYRQDNVIKAIVSNRGVAMVRNISMVPADSNLEAYFDELDDNSDNDDRYLWDDDYERKNCKTKEEGVQKYMEETSYDIRKSNDESDIDELMNELELKYRDLTNKRDPNTNGRTNTSGMNNGIYIQGYSQTHGYMDSSDTKDYRDAQTLTMGSGSNISKMQNSLPGPFGQSMLNERETLDVSTYSNGNNSLNEYNSNPKVRIEYDLSELFDTNNVIYKGEGIEKTWRAYYESLKDFNEAVLRRKEHMDEIHYNINPSLNRLNGSQSRKSRIPKSFLPIHEYIMQEEDPQEEYYKFIQGQRMIKESLNGFPLQDSQYLRRTNELLNLKGEEYFLEQIDNNNRLKIVGKDSKGYVRGLMAVRGGRRIMNRLNRSSMSEYEKRLRSRIEDVGFLEYNEEDRMRFLNNVRTVNLNKITKLKEMENKLGTKARISCRGRIKRINGKV</sequence>
<comment type="caution">
    <text evidence="1">The sequence shown here is derived from an EMBL/GenBank/DDBJ whole genome shotgun (WGS) entry which is preliminary data.</text>
</comment>
<keyword evidence="2" id="KW-1185">Reference proteome</keyword>
<dbReference type="EMBL" id="JAWDEY010000002">
    <property type="protein sequence ID" value="KAK6590950.1"/>
    <property type="molecule type" value="Genomic_DNA"/>
</dbReference>
<proteinExistence type="predicted"/>
<evidence type="ECO:0000313" key="1">
    <source>
        <dbReference type="EMBL" id="KAK6590950.1"/>
    </source>
</evidence>
<reference evidence="1 2" key="1">
    <citation type="submission" date="2023-10" db="EMBL/GenBank/DDBJ databases">
        <title>Comparative genomics analysis reveals potential genetic determinants of host preference in Cryptosporidium xiaoi.</title>
        <authorList>
            <person name="Xiao L."/>
            <person name="Li J."/>
        </authorList>
    </citation>
    <scope>NUCLEOTIDE SEQUENCE [LARGE SCALE GENOMIC DNA]</scope>
    <source>
        <strain evidence="1 2">52996</strain>
    </source>
</reference>
<protein>
    <submittedName>
        <fullName evidence="1">Uncharacterized protein</fullName>
    </submittedName>
</protein>
<dbReference type="AlphaFoldDB" id="A0AAV9Y351"/>
<dbReference type="Proteomes" id="UP001311799">
    <property type="component" value="Unassembled WGS sequence"/>
</dbReference>
<accession>A0AAV9Y351</accession>
<gene>
    <name evidence="1" type="ORF">RS030_111948</name>
</gene>
<name>A0AAV9Y351_9CRYT</name>
<organism evidence="1 2">
    <name type="scientific">Cryptosporidium xiaoi</name>
    <dbReference type="NCBI Taxonomy" id="659607"/>
    <lineage>
        <taxon>Eukaryota</taxon>
        <taxon>Sar</taxon>
        <taxon>Alveolata</taxon>
        <taxon>Apicomplexa</taxon>
        <taxon>Conoidasida</taxon>
        <taxon>Coccidia</taxon>
        <taxon>Eucoccidiorida</taxon>
        <taxon>Eimeriorina</taxon>
        <taxon>Cryptosporidiidae</taxon>
        <taxon>Cryptosporidium</taxon>
    </lineage>
</organism>
<evidence type="ECO:0000313" key="2">
    <source>
        <dbReference type="Proteomes" id="UP001311799"/>
    </source>
</evidence>